<evidence type="ECO:0000313" key="1">
    <source>
        <dbReference type="EMBL" id="KAJ5113810.1"/>
    </source>
</evidence>
<dbReference type="PANTHER" id="PTHR34144:SF7">
    <property type="entry name" value="EXPORT PROTEIN (CAP59), PUTATIVE (AFU_ORTHOLOGUE AFUA_7G05020)-RELATED"/>
    <property type="match status" value="1"/>
</dbReference>
<accession>A0A9W9G8Z0</accession>
<dbReference type="PANTHER" id="PTHR34144">
    <property type="entry name" value="CHROMOSOME 8, WHOLE GENOME SHOTGUN SEQUENCE"/>
    <property type="match status" value="1"/>
</dbReference>
<evidence type="ECO:0008006" key="3">
    <source>
        <dbReference type="Google" id="ProtNLM"/>
    </source>
</evidence>
<proteinExistence type="predicted"/>
<keyword evidence="2" id="KW-1185">Reference proteome</keyword>
<comment type="caution">
    <text evidence="1">The sequence shown here is derived from an EMBL/GenBank/DDBJ whole genome shotgun (WGS) entry which is preliminary data.</text>
</comment>
<sequence>MFLPNAQTYRSALFPRRILRRRFFLVFALVFLLWSTAEVILIRHRLLNADTTHPATTPRRDRVYIASIHWNNEEILRSHWNNAILQLAEALGPENVYLSVFESGSWDGTKMALQELDRSLDILCVARNITVSEKTHHDEISASTVGDGWIDTPQGRKELRRIPYLASLRNLSLQPLYALLANGITFDRILFLNDVVFTTHDVLNLIDTNQGEYAAACSLDFSKPPLYYDTFALRDSLGKEHVMQTWPYFRSSESRNAMKYMSPVPVASCWNGMVSMPTSPFYADLPLAFRGVSNSLALSHVEGSECCLIHADNPLTREKGVYLNPLVRVGYNPTAYSLVHPAYSWLSMWQMYQSLWENRMRRMFTSTFLKDWVIRRRVASWETQDGGNYEPGQFCLINEMQVLRENGWAHV</sequence>
<dbReference type="Proteomes" id="UP001149165">
    <property type="component" value="Unassembled WGS sequence"/>
</dbReference>
<evidence type="ECO:0000313" key="2">
    <source>
        <dbReference type="Proteomes" id="UP001149165"/>
    </source>
</evidence>
<dbReference type="OrthoDB" id="262547at2759"/>
<dbReference type="EMBL" id="JAPQKH010000002">
    <property type="protein sequence ID" value="KAJ5113810.1"/>
    <property type="molecule type" value="Genomic_DNA"/>
</dbReference>
<dbReference type="InterPro" id="IPR021047">
    <property type="entry name" value="Mannosyltransferase_CMT1"/>
</dbReference>
<reference evidence="1" key="1">
    <citation type="submission" date="2022-11" db="EMBL/GenBank/DDBJ databases">
        <authorList>
            <person name="Petersen C."/>
        </authorList>
    </citation>
    <scope>NUCLEOTIDE SEQUENCE</scope>
    <source>
        <strain evidence="1">IBT 30069</strain>
    </source>
</reference>
<dbReference type="AlphaFoldDB" id="A0A9W9G8Z0"/>
<reference evidence="1" key="2">
    <citation type="journal article" date="2023" name="IMA Fungus">
        <title>Comparative genomic study of the Penicillium genus elucidates a diverse pangenome and 15 lateral gene transfer events.</title>
        <authorList>
            <person name="Petersen C."/>
            <person name="Sorensen T."/>
            <person name="Nielsen M.R."/>
            <person name="Sondergaard T.E."/>
            <person name="Sorensen J.L."/>
            <person name="Fitzpatrick D.A."/>
            <person name="Frisvad J.C."/>
            <person name="Nielsen K.L."/>
        </authorList>
    </citation>
    <scope>NUCLEOTIDE SEQUENCE</scope>
    <source>
        <strain evidence="1">IBT 30069</strain>
    </source>
</reference>
<dbReference type="Pfam" id="PF11735">
    <property type="entry name" value="CAP59_mtransfer"/>
    <property type="match status" value="1"/>
</dbReference>
<organism evidence="1 2">
    <name type="scientific">Penicillium angulare</name>
    <dbReference type="NCBI Taxonomy" id="116970"/>
    <lineage>
        <taxon>Eukaryota</taxon>
        <taxon>Fungi</taxon>
        <taxon>Dikarya</taxon>
        <taxon>Ascomycota</taxon>
        <taxon>Pezizomycotina</taxon>
        <taxon>Eurotiomycetes</taxon>
        <taxon>Eurotiomycetidae</taxon>
        <taxon>Eurotiales</taxon>
        <taxon>Aspergillaceae</taxon>
        <taxon>Penicillium</taxon>
    </lineage>
</organism>
<name>A0A9W9G8Z0_9EURO</name>
<protein>
    <recommendedName>
        <fullName evidence="3">Polysaccharide export protein</fullName>
    </recommendedName>
</protein>
<gene>
    <name evidence="1" type="ORF">N7456_002344</name>
</gene>